<evidence type="ECO:0000313" key="2">
    <source>
        <dbReference type="EMBL" id="EFI27493.1"/>
    </source>
</evidence>
<feature type="compositionally biased region" description="Low complexity" evidence="1">
    <location>
        <begin position="360"/>
        <end position="395"/>
    </location>
</feature>
<feature type="region of interest" description="Disordered" evidence="1">
    <location>
        <begin position="811"/>
        <end position="1182"/>
    </location>
</feature>
<feature type="compositionally biased region" description="Polar residues" evidence="1">
    <location>
        <begin position="344"/>
        <end position="353"/>
    </location>
</feature>
<feature type="compositionally biased region" description="Low complexity" evidence="1">
    <location>
        <begin position="948"/>
        <end position="969"/>
    </location>
</feature>
<feature type="compositionally biased region" description="Polar residues" evidence="1">
    <location>
        <begin position="826"/>
        <end position="841"/>
    </location>
</feature>
<keyword evidence="3" id="KW-1185">Reference proteome</keyword>
<feature type="compositionally biased region" description="Low complexity" evidence="1">
    <location>
        <begin position="1509"/>
        <end position="1522"/>
    </location>
</feature>
<feature type="compositionally biased region" description="Polar residues" evidence="1">
    <location>
        <begin position="1707"/>
        <end position="1727"/>
    </location>
</feature>
<feature type="region of interest" description="Disordered" evidence="1">
    <location>
        <begin position="760"/>
        <end position="791"/>
    </location>
</feature>
<feature type="region of interest" description="Disordered" evidence="1">
    <location>
        <begin position="1591"/>
        <end position="1629"/>
    </location>
</feature>
<dbReference type="HOGENOM" id="CLU_226631_0_0_1"/>
<feature type="compositionally biased region" description="Basic and acidic residues" evidence="1">
    <location>
        <begin position="2152"/>
        <end position="2162"/>
    </location>
</feature>
<feature type="region of interest" description="Disordered" evidence="1">
    <location>
        <begin position="1687"/>
        <end position="1745"/>
    </location>
</feature>
<feature type="compositionally biased region" description="Low complexity" evidence="1">
    <location>
        <begin position="1280"/>
        <end position="1299"/>
    </location>
</feature>
<feature type="compositionally biased region" description="Low complexity" evidence="1">
    <location>
        <begin position="694"/>
        <end position="711"/>
    </location>
</feature>
<feature type="compositionally biased region" description="Polar residues" evidence="1">
    <location>
        <begin position="1379"/>
        <end position="1397"/>
    </location>
</feature>
<feature type="compositionally biased region" description="Low complexity" evidence="1">
    <location>
        <begin position="1053"/>
        <end position="1102"/>
    </location>
</feature>
<feature type="compositionally biased region" description="Low complexity" evidence="1">
    <location>
        <begin position="923"/>
        <end position="935"/>
    </location>
</feature>
<feature type="region of interest" description="Disordered" evidence="1">
    <location>
        <begin position="2113"/>
        <end position="2323"/>
    </location>
</feature>
<evidence type="ECO:0008006" key="4">
    <source>
        <dbReference type="Google" id="ProtNLM"/>
    </source>
</evidence>
<feature type="compositionally biased region" description="Low complexity" evidence="1">
    <location>
        <begin position="1612"/>
        <end position="1629"/>
    </location>
</feature>
<dbReference type="SUPFAM" id="SSF50729">
    <property type="entry name" value="PH domain-like"/>
    <property type="match status" value="1"/>
</dbReference>
<feature type="region of interest" description="Disordered" evidence="1">
    <location>
        <begin position="2026"/>
        <end position="2046"/>
    </location>
</feature>
<feature type="compositionally biased region" description="Polar residues" evidence="1">
    <location>
        <begin position="971"/>
        <end position="985"/>
    </location>
</feature>
<feature type="compositionally biased region" description="Pro residues" evidence="1">
    <location>
        <begin position="2214"/>
        <end position="2223"/>
    </location>
</feature>
<dbReference type="OrthoDB" id="2507336at2759"/>
<dbReference type="EMBL" id="AACS02000006">
    <property type="protein sequence ID" value="EFI27493.1"/>
    <property type="molecule type" value="Genomic_DNA"/>
</dbReference>
<organism evidence="2 3">
    <name type="scientific">Coprinopsis cinerea (strain Okayama-7 / 130 / ATCC MYA-4618 / FGSC 9003)</name>
    <name type="common">Inky cap fungus</name>
    <name type="synonym">Hormographiella aspergillata</name>
    <dbReference type="NCBI Taxonomy" id="240176"/>
    <lineage>
        <taxon>Eukaryota</taxon>
        <taxon>Fungi</taxon>
        <taxon>Dikarya</taxon>
        <taxon>Basidiomycota</taxon>
        <taxon>Agaricomycotina</taxon>
        <taxon>Agaricomycetes</taxon>
        <taxon>Agaricomycetidae</taxon>
        <taxon>Agaricales</taxon>
        <taxon>Agaricineae</taxon>
        <taxon>Psathyrellaceae</taxon>
        <taxon>Coprinopsis</taxon>
    </lineage>
</organism>
<feature type="compositionally biased region" description="Polar residues" evidence="1">
    <location>
        <begin position="1687"/>
        <end position="1696"/>
    </location>
</feature>
<feature type="region of interest" description="Disordered" evidence="1">
    <location>
        <begin position="694"/>
        <end position="714"/>
    </location>
</feature>
<feature type="compositionally biased region" description="Polar residues" evidence="1">
    <location>
        <begin position="166"/>
        <end position="178"/>
    </location>
</feature>
<proteinExistence type="predicted"/>
<feature type="compositionally biased region" description="Polar residues" evidence="1">
    <location>
        <begin position="1532"/>
        <end position="1543"/>
    </location>
</feature>
<dbReference type="KEGG" id="cci:CC1G_15528"/>
<feature type="compositionally biased region" description="Polar residues" evidence="1">
    <location>
        <begin position="94"/>
        <end position="140"/>
    </location>
</feature>
<dbReference type="RefSeq" id="XP_002910987.1">
    <property type="nucleotide sequence ID" value="XM_002910941.1"/>
</dbReference>
<feature type="compositionally biased region" description="Basic and acidic residues" evidence="1">
    <location>
        <begin position="1430"/>
        <end position="1448"/>
    </location>
</feature>
<feature type="compositionally biased region" description="Polar residues" evidence="1">
    <location>
        <begin position="1314"/>
        <end position="1346"/>
    </location>
</feature>
<comment type="caution">
    <text evidence="2">The sequence shown here is derived from an EMBL/GenBank/DDBJ whole genome shotgun (WGS) entry which is preliminary data.</text>
</comment>
<feature type="region of interest" description="Disordered" evidence="1">
    <location>
        <begin position="1832"/>
        <end position="1853"/>
    </location>
</feature>
<dbReference type="Proteomes" id="UP000001861">
    <property type="component" value="Unassembled WGS sequence"/>
</dbReference>
<feature type="compositionally biased region" description="Low complexity" evidence="1">
    <location>
        <begin position="31"/>
        <end position="42"/>
    </location>
</feature>
<feature type="compositionally biased region" description="Basic and acidic residues" evidence="1">
    <location>
        <begin position="2188"/>
        <end position="2202"/>
    </location>
</feature>
<evidence type="ECO:0000313" key="3">
    <source>
        <dbReference type="Proteomes" id="UP000001861"/>
    </source>
</evidence>
<feature type="compositionally biased region" description="Basic and acidic residues" evidence="1">
    <location>
        <begin position="156"/>
        <end position="165"/>
    </location>
</feature>
<feature type="region of interest" description="Disordered" evidence="1">
    <location>
        <begin position="1888"/>
        <end position="1943"/>
    </location>
</feature>
<feature type="compositionally biased region" description="Polar residues" evidence="1">
    <location>
        <begin position="2026"/>
        <end position="2041"/>
    </location>
</feature>
<feature type="region of interest" description="Disordered" evidence="1">
    <location>
        <begin position="1240"/>
        <end position="1543"/>
    </location>
</feature>
<feature type="compositionally biased region" description="Low complexity" evidence="1">
    <location>
        <begin position="1455"/>
        <end position="1473"/>
    </location>
</feature>
<feature type="compositionally biased region" description="Basic and acidic residues" evidence="1">
    <location>
        <begin position="43"/>
        <end position="54"/>
    </location>
</feature>
<gene>
    <name evidence="2" type="ORF">CC1G_15528</name>
</gene>
<feature type="compositionally biased region" description="Low complexity" evidence="1">
    <location>
        <begin position="1409"/>
        <end position="1421"/>
    </location>
</feature>
<feature type="compositionally biased region" description="Polar residues" evidence="1">
    <location>
        <begin position="1891"/>
        <end position="1902"/>
    </location>
</feature>
<feature type="compositionally biased region" description="Polar residues" evidence="1">
    <location>
        <begin position="1240"/>
        <end position="1252"/>
    </location>
</feature>
<dbReference type="InParanoid" id="D6RN16"/>
<feature type="compositionally biased region" description="Low complexity" evidence="1">
    <location>
        <begin position="497"/>
        <end position="510"/>
    </location>
</feature>
<feature type="compositionally biased region" description="Low complexity" evidence="1">
    <location>
        <begin position="989"/>
        <end position="1021"/>
    </location>
</feature>
<feature type="compositionally biased region" description="Low complexity" evidence="1">
    <location>
        <begin position="1360"/>
        <end position="1369"/>
    </location>
</feature>
<feature type="region of interest" description="Disordered" evidence="1">
    <location>
        <begin position="1"/>
        <end position="181"/>
    </location>
</feature>
<dbReference type="STRING" id="240176.D6RN16"/>
<protein>
    <recommendedName>
        <fullName evidence="4">PH domain-containing protein</fullName>
    </recommendedName>
</protein>
<feature type="compositionally biased region" description="Low complexity" evidence="1">
    <location>
        <begin position="1109"/>
        <end position="1121"/>
    </location>
</feature>
<reference evidence="2 3" key="1">
    <citation type="journal article" date="2010" name="Proc. Natl. Acad. Sci. U.S.A.">
        <title>Insights into evolution of multicellular fungi from the assembled chromosomes of the mushroom Coprinopsis cinerea (Coprinus cinereus).</title>
        <authorList>
            <person name="Stajich J.E."/>
            <person name="Wilke S.K."/>
            <person name="Ahren D."/>
            <person name="Au C.H."/>
            <person name="Birren B.W."/>
            <person name="Borodovsky M."/>
            <person name="Burns C."/>
            <person name="Canback B."/>
            <person name="Casselton L.A."/>
            <person name="Cheng C.K."/>
            <person name="Deng J."/>
            <person name="Dietrich F.S."/>
            <person name="Fargo D.C."/>
            <person name="Farman M.L."/>
            <person name="Gathman A.C."/>
            <person name="Goldberg J."/>
            <person name="Guigo R."/>
            <person name="Hoegger P.J."/>
            <person name="Hooker J.B."/>
            <person name="Huggins A."/>
            <person name="James T.Y."/>
            <person name="Kamada T."/>
            <person name="Kilaru S."/>
            <person name="Kodira C."/>
            <person name="Kues U."/>
            <person name="Kupfer D."/>
            <person name="Kwan H.S."/>
            <person name="Lomsadze A."/>
            <person name="Li W."/>
            <person name="Lilly W.W."/>
            <person name="Ma L.J."/>
            <person name="Mackey A.J."/>
            <person name="Manning G."/>
            <person name="Martin F."/>
            <person name="Muraguchi H."/>
            <person name="Natvig D.O."/>
            <person name="Palmerini H."/>
            <person name="Ramesh M.A."/>
            <person name="Rehmeyer C.J."/>
            <person name="Roe B.A."/>
            <person name="Shenoy N."/>
            <person name="Stanke M."/>
            <person name="Ter-Hovhannisyan V."/>
            <person name="Tunlid A."/>
            <person name="Velagapudi R."/>
            <person name="Vision T.J."/>
            <person name="Zeng Q."/>
            <person name="Zolan M.E."/>
            <person name="Pukkila P.J."/>
        </authorList>
    </citation>
    <scope>NUCLEOTIDE SEQUENCE [LARGE SCALE GENOMIC DNA]</scope>
    <source>
        <strain evidence="3">Okayama-7 / 130 / ATCC MYA-4618 / FGSC 9003</strain>
    </source>
</reference>
<feature type="compositionally biased region" description="Pro residues" evidence="1">
    <location>
        <begin position="2292"/>
        <end position="2313"/>
    </location>
</feature>
<sequence>MSSFSSGPWSPRYGSSIGQSTPSDINPPRSPSGYSYSSGSQRHSSDSDVHDMRRIVVSPAPDSHDDDSYNEENSIDEIQEALSNIDDQFDDTENALTEWSDSRPGSYTSSRPYTGSPSFTNLPHYSSDSSQTGSYLSSALSPPPPPFDSRVARLSRITERTEEPSRPNSGAFSNSAGRHSTLVPDHLRRSALLGTSGASPVRHSRSSTDPSGDKTLPPPGRATELISIFESQTSGSPASGHGHTRAASTPGFRADSPRFGPRSASPAKTASSSTTSYGSYIGSYSEKPMSTLLSPPSRPFTATGTRTYTDSQVGSTLESEYTHGTPYTPYTQGTPYTQTETPYSTNSNTLTDTRTYDSRTNTYTETGATTLTTMTPSHSTWTATQSRTATSSTVTPINTTLRKPQTSPRSPLTSVRNIVAMWKERSPGVAAKTARDGSPEKSPTKARPGSGEVLTKSREESPSYEEEGLVGIRRRMQRAGQRLRERESLGGGGTSPGGNENRGSSGSGNFRDSRSSMRSGKSGVLPPGFDLSQFSAYTQSEEPPLHIGLLWYLNVHAPPPYRWQRCQALLYPNMLLLSWLSPGGGRGIVALDLLNCTSVVSVPSPTHPSAREDVGTVAARLQMEEARDEVPLMDILVPFHMVYADGVERLGAESLGERSKWVNRLWDAINQPTTTPSRSMTRSPTGSIRTILSMSSSLSRSSSTTSGSRSTVFVPPLASIPDIDSYASSPTRSFTQTELSRRSSLMSSYLRESADDTFIRSNDEGYSYPPGDRRVITPRKARNRGRRSGSVGDLELDEAWKRESKVSQSSGEDLFYSASETRDSGSDISGTNSNVSSTYFSQDGDDSRSWTEGRTGSYTGTYTPMTRTEQTSSSAFTPTYTYSDSQTGTYLASTDHTSPTLTGLSPSTLSRTQAVRRRPGRAQSVSQSGSSVLSGTYDGSDKENSQVGSGSYVSGSGSGSYLSERSGSYASERSGSYVSERSGSYLSDGRSGSYTQSGTGTYTPDSGAGTFTPDTGTGTLTPQSGTEGSFTPSGSYVSRDGSSFSGSVPSLAGSGSYDSRSYDSRSGSYDTRSGSYDSRSGVSYSGSGSYTGTYTPSGSDTYSGGGSGNYTSDTYQDSSSDTIRDRRRGIGRTPISSSETGYDICMSSDFTSREVTPYGTTTEEESDTITPTTPVMATPIGVPLPSEPLSPIPDFYPRKNLVAVVQPPKEEYVPRPKVVDSDVASIRSVETFASLSSIPSFRTAKSVSSYETASEKQEPEETEYETAGVWQSEESESSELQEIPSEQSTPTLSSLSLKLEFQHPESAPTPAQIELTTPSTKSVSMPKSPSLIAPSSTKESTRSPSLVSDMPPEDIPLPPSVRTVSSVSSPPSPLPVTAESPSAPTPSTLILTESEVSTEPEHSLPDLPPAVRAASPVPSIPTTAPSLSDIRSESSHREEPVEVSDEHISLVSSLPPSITDSGSSTTSVVTPTSLDISSRGGTETIAPPSPQIPPTASSISMSTLSATLPMTESSVSMSTPSSLRAPSDRWAASTNRSYDSSILNPSPSVLSLALHDGQDASYETSFLRPSGSPSSVDRLSTLPASPFAISSVQRRSPLPPLTPVPALPPSLPSASEARTPSTLSSFSSVTPSSLSRSLSLSSSVTQSSLQSFITESQSLLASLQDEEAPVEEIPEVDLATEPSLLTTPASRLTTLTPDEAKTPTMPTPSGSVIMSITTPHGAGSTQRDSLRTVESESSSSEGVSRDLGADMDRLIDEIRRYDDVRGMENQELADSIRALRNELNDLSEYLHRTPSPREAPVQVVAPPFPVPVLTQRPRSVQLVDEAVGGDSVVSSLRPLGPRDMDPSVSLSRATSSASSIGSYLSSHHSDDDLLEEAELELPMMAEPVSLGSWTPASTTIPTSESDSDDYSGSSSELSEPSERYERPSSVATARPAPTPTIIMPEIPDYTVPLETILKRLGDLGDGQDALNRLIDELRDRPQAPVTDPELGARLNRIEDLIRGLIELQSHPRAAPPPPPEIIVQQQLSEPSDGSISESTTSQDRLRDIDRLRQLLQGMTPTESIHGPIPRHATSGPTLSTQLDEILSMGTTLPPAAPVQGPPPLIPFVYRPAERPRRSESPLTIDTLPARSWSEPPVTLADLPPHRARPRRERSDMYRRQPSEESESVISVQRPPPRAVAPSVEDTEAERILQDQRRLRDMQQRQPPASMPTAQPAPPPPPPMDRFHYGPGPTPRPVFSDFRDESRPPTAPAGLGAPPGKVPHSWYSKRPQKTSPAPVTQLEPSGIRQGEGAPPPPPPPSGAPAQPSGPPGGPSAPAGPTYVPMPAGPTVVQVPLFDSLMEILRENRLAQLATVDQQRELMRYMRGLNEWLERDVYDRQNELRGVMARVEALRDELRNMQTAGTETSSTTESPMIVNIPGQPPGPGMPQPQIPIGFQPTGYPQFPQPVIPPHTAPTPTIHAPVIPQPPATQGQSAQPILVMPQPPPVIPDMGPYGTAPSMHMPSHAPSRTEEGFIPPISPHSTGEPRPMRPYDGRFDGNVVVVDPDSTDTSIDIIDAGQATVGRDVAEGPALRHLGATPPLMFAILRHRRGMSAYHLLWTSRMLPQEQRPLRIVVVAVAVVEAAAEVAVEVAVVAQSPIEAADGRLLQPNKLLSRLLSFRLLSRRQCNLLSQFKLCQPGSLERRPFLLGLHPSTIILHPLSRQPLFKCLAWYGTKWVSTRDHTGQELFSLSLSFAFTFEVKIKVAAKGPFKIKVATNPANNTTAHSDAATAAYHYPRYSTFPVSFPVSLQVSLQVSSHNIHANSSAHDAATHGCTNADCDAANSAHDAANRWCSRNDANAAHGTCHCSNAKPKPQ</sequence>
<feature type="compositionally biased region" description="Polar residues" evidence="1">
    <location>
        <begin position="852"/>
        <end position="896"/>
    </location>
</feature>
<feature type="compositionally biased region" description="Polar residues" evidence="1">
    <location>
        <begin position="1022"/>
        <end position="1048"/>
    </location>
</feature>
<feature type="region of interest" description="Disordered" evidence="1">
    <location>
        <begin position="194"/>
        <end position="524"/>
    </location>
</feature>
<feature type="compositionally biased region" description="Low complexity" evidence="1">
    <location>
        <begin position="322"/>
        <end position="343"/>
    </location>
</feature>
<evidence type="ECO:0000256" key="1">
    <source>
        <dbReference type="SAM" id="MobiDB-lite"/>
    </source>
</evidence>
<dbReference type="eggNOG" id="ENOG502S3W1">
    <property type="taxonomic scope" value="Eukaryota"/>
</dbReference>
<feature type="compositionally biased region" description="Acidic residues" evidence="1">
    <location>
        <begin position="68"/>
        <end position="79"/>
    </location>
</feature>
<feature type="compositionally biased region" description="Low complexity" evidence="1">
    <location>
        <begin position="897"/>
        <end position="910"/>
    </location>
</feature>
<feature type="compositionally biased region" description="Polar residues" evidence="1">
    <location>
        <begin position="1148"/>
        <end position="1161"/>
    </location>
</feature>
<dbReference type="OMA" id="ETMSIHT"/>
<name>D6RN16_COPC7</name>
<accession>D6RN16</accession>
<feature type="compositionally biased region" description="Low complexity" evidence="1">
    <location>
        <begin position="2203"/>
        <end position="2213"/>
    </location>
</feature>
<dbReference type="VEuPathDB" id="FungiDB:CC1G_15528"/>
<feature type="compositionally biased region" description="Pro residues" evidence="1">
    <location>
        <begin position="1597"/>
        <end position="1611"/>
    </location>
</feature>
<feature type="compositionally biased region" description="Basic residues" evidence="1">
    <location>
        <begin position="776"/>
        <end position="787"/>
    </location>
</feature>
<feature type="compositionally biased region" description="Basic and acidic residues" evidence="1">
    <location>
        <begin position="433"/>
        <end position="443"/>
    </location>
</feature>
<feature type="compositionally biased region" description="Polar residues" evidence="1">
    <location>
        <begin position="300"/>
        <end position="319"/>
    </location>
</feature>
<feature type="compositionally biased region" description="Polar residues" evidence="1">
    <location>
        <begin position="1494"/>
        <end position="1508"/>
    </location>
</feature>
<feature type="compositionally biased region" description="Low complexity" evidence="1">
    <location>
        <begin position="263"/>
        <end position="285"/>
    </location>
</feature>
<feature type="compositionally biased region" description="Polar residues" evidence="1">
    <location>
        <begin position="396"/>
        <end position="416"/>
    </location>
</feature>
<dbReference type="GeneID" id="9378458"/>